<keyword evidence="4" id="KW-0255">Endonuclease</keyword>
<feature type="compositionally biased region" description="Basic and acidic residues" evidence="13">
    <location>
        <begin position="440"/>
        <end position="458"/>
    </location>
</feature>
<sequence>MSLIPGTNILVDKFSQGNNDVNSYVYFLSHFHTDHYSELHDSWDLGIIYAYNPTRTLLVDLYPNLETRCVGLECNQKYQIFLDKEQTETVQVTLFDSNHCPGSVMMLFEGRMGRVIHTGDFRFTEEFFTFKQLFPPELDNEEKFKCSIEIDHLIMDATFADPIKDHPQKQEAYDGICKIIRRHKKFRVYLFVYLLGKEEVFASLAKEFKTKVIVDEERYRKIQLLDLEPELYSTNPDDGWIHIKTKEERKGMDIEKYNEECPTIFITMSARSNEDSSSKRFIYKSYYSSHSNARELEQFMKAIFPKKITYHSHPDYTDSRRFRSYLTRTYTEEGQEVELSRLQPWRNSDTIKRPTRKYEKCMIDRFDEEVKMKMNKRAFIKQNPFMEKRRKRHNKSGAKLVHSQPILTLSDDSDTENTLKVNLIEENKDIETATERHLQRGTSRFKEVRKAQEERSQNDPESYCNHRMQGRII</sequence>
<dbReference type="GO" id="GO:0003684">
    <property type="term" value="F:damaged DNA binding"/>
    <property type="evidence" value="ECO:0007669"/>
    <property type="project" value="TreeGrafter"/>
</dbReference>
<evidence type="ECO:0000256" key="9">
    <source>
        <dbReference type="ARBA" id="ARBA00023204"/>
    </source>
</evidence>
<keyword evidence="7" id="KW-0269">Exonuclease</keyword>
<dbReference type="Proteomes" id="UP001295684">
    <property type="component" value="Unassembled WGS sequence"/>
</dbReference>
<evidence type="ECO:0000313" key="16">
    <source>
        <dbReference type="Proteomes" id="UP001295684"/>
    </source>
</evidence>
<comment type="similarity">
    <text evidence="2">Belongs to the DNA repair metallo-beta-lactamase (DRMBL) family.</text>
</comment>
<evidence type="ECO:0000256" key="13">
    <source>
        <dbReference type="SAM" id="MobiDB-lite"/>
    </source>
</evidence>
<evidence type="ECO:0000256" key="8">
    <source>
        <dbReference type="ARBA" id="ARBA00023172"/>
    </source>
</evidence>
<dbReference type="GO" id="GO:0036297">
    <property type="term" value="P:interstrand cross-link repair"/>
    <property type="evidence" value="ECO:0007669"/>
    <property type="project" value="TreeGrafter"/>
</dbReference>
<dbReference type="GO" id="GO:0035312">
    <property type="term" value="F:5'-3' DNA exonuclease activity"/>
    <property type="evidence" value="ECO:0007669"/>
    <property type="project" value="TreeGrafter"/>
</dbReference>
<protein>
    <recommendedName>
        <fullName evidence="11">Protein artemis</fullName>
    </recommendedName>
    <alternativeName>
        <fullName evidence="12">DNA cross-link repair 1C protein</fullName>
    </alternativeName>
</protein>
<evidence type="ECO:0000256" key="7">
    <source>
        <dbReference type="ARBA" id="ARBA00022839"/>
    </source>
</evidence>
<evidence type="ECO:0000256" key="4">
    <source>
        <dbReference type="ARBA" id="ARBA00022759"/>
    </source>
</evidence>
<keyword evidence="5" id="KW-0227">DNA damage</keyword>
<evidence type="ECO:0000256" key="12">
    <source>
        <dbReference type="ARBA" id="ARBA00042677"/>
    </source>
</evidence>
<comment type="caution">
    <text evidence="15">The sequence shown here is derived from an EMBL/GenBank/DDBJ whole genome shotgun (WGS) entry which is preliminary data.</text>
</comment>
<dbReference type="GO" id="GO:0005634">
    <property type="term" value="C:nucleus"/>
    <property type="evidence" value="ECO:0007669"/>
    <property type="project" value="UniProtKB-SubCell"/>
</dbReference>
<evidence type="ECO:0000259" key="14">
    <source>
        <dbReference type="Pfam" id="PF07522"/>
    </source>
</evidence>
<evidence type="ECO:0000256" key="5">
    <source>
        <dbReference type="ARBA" id="ARBA00022763"/>
    </source>
</evidence>
<keyword evidence="9" id="KW-0234">DNA repair</keyword>
<dbReference type="GO" id="GO:0004519">
    <property type="term" value="F:endonuclease activity"/>
    <property type="evidence" value="ECO:0007669"/>
    <property type="project" value="UniProtKB-KW"/>
</dbReference>
<comment type="subcellular location">
    <subcellularLocation>
        <location evidence="1">Nucleus</location>
    </subcellularLocation>
</comment>
<keyword evidence="6" id="KW-0378">Hydrolase</keyword>
<dbReference type="Gene3D" id="3.40.50.12650">
    <property type="match status" value="1"/>
</dbReference>
<evidence type="ECO:0000256" key="11">
    <source>
        <dbReference type="ARBA" id="ARBA00039759"/>
    </source>
</evidence>
<keyword evidence="8" id="KW-0233">DNA recombination</keyword>
<dbReference type="SUPFAM" id="SSF56281">
    <property type="entry name" value="Metallo-hydrolase/oxidoreductase"/>
    <property type="match status" value="1"/>
</dbReference>
<organism evidence="15 16">
    <name type="scientific">Euplotes crassus</name>
    <dbReference type="NCBI Taxonomy" id="5936"/>
    <lineage>
        <taxon>Eukaryota</taxon>
        <taxon>Sar</taxon>
        <taxon>Alveolata</taxon>
        <taxon>Ciliophora</taxon>
        <taxon>Intramacronucleata</taxon>
        <taxon>Spirotrichea</taxon>
        <taxon>Hypotrichia</taxon>
        <taxon>Euplotida</taxon>
        <taxon>Euplotidae</taxon>
        <taxon>Moneuplotes</taxon>
    </lineage>
</organism>
<accession>A0AAD1XB81</accession>
<keyword evidence="10" id="KW-0539">Nucleus</keyword>
<dbReference type="Pfam" id="PF07522">
    <property type="entry name" value="DRMBL"/>
    <property type="match status" value="1"/>
</dbReference>
<evidence type="ECO:0000256" key="2">
    <source>
        <dbReference type="ARBA" id="ARBA00010304"/>
    </source>
</evidence>
<evidence type="ECO:0000313" key="15">
    <source>
        <dbReference type="EMBL" id="CAI2367870.1"/>
    </source>
</evidence>
<dbReference type="AlphaFoldDB" id="A0AAD1XB81"/>
<dbReference type="PANTHER" id="PTHR23240:SF8">
    <property type="entry name" value="PROTEIN ARTEMIS"/>
    <property type="match status" value="1"/>
</dbReference>
<dbReference type="InterPro" id="IPR011084">
    <property type="entry name" value="DRMBL"/>
</dbReference>
<feature type="domain" description="DNA repair metallo-beta-lactamase" evidence="14">
    <location>
        <begin position="267"/>
        <end position="308"/>
    </location>
</feature>
<dbReference type="EMBL" id="CAMPGE010008993">
    <property type="protein sequence ID" value="CAI2367870.1"/>
    <property type="molecule type" value="Genomic_DNA"/>
</dbReference>
<evidence type="ECO:0000256" key="1">
    <source>
        <dbReference type="ARBA" id="ARBA00004123"/>
    </source>
</evidence>
<proteinExistence type="inferred from homology"/>
<feature type="region of interest" description="Disordered" evidence="13">
    <location>
        <begin position="440"/>
        <end position="473"/>
    </location>
</feature>
<dbReference type="InterPro" id="IPR036866">
    <property type="entry name" value="RibonucZ/Hydroxyglut_hydro"/>
</dbReference>
<dbReference type="GO" id="GO:0006310">
    <property type="term" value="P:DNA recombination"/>
    <property type="evidence" value="ECO:0007669"/>
    <property type="project" value="UniProtKB-KW"/>
</dbReference>
<gene>
    <name evidence="15" type="ORF">ECRASSUSDP1_LOCUS9158</name>
</gene>
<name>A0AAD1XB81_EUPCR</name>
<evidence type="ECO:0000256" key="3">
    <source>
        <dbReference type="ARBA" id="ARBA00022722"/>
    </source>
</evidence>
<keyword evidence="3" id="KW-0540">Nuclease</keyword>
<dbReference type="GO" id="GO:0006303">
    <property type="term" value="P:double-strand break repair via nonhomologous end joining"/>
    <property type="evidence" value="ECO:0007669"/>
    <property type="project" value="TreeGrafter"/>
</dbReference>
<evidence type="ECO:0000256" key="10">
    <source>
        <dbReference type="ARBA" id="ARBA00023242"/>
    </source>
</evidence>
<dbReference type="Gene3D" id="3.60.15.10">
    <property type="entry name" value="Ribonuclease Z/Hydroxyacylglutathione hydrolase-like"/>
    <property type="match status" value="1"/>
</dbReference>
<evidence type="ECO:0000256" key="6">
    <source>
        <dbReference type="ARBA" id="ARBA00022801"/>
    </source>
</evidence>
<keyword evidence="16" id="KW-1185">Reference proteome</keyword>
<reference evidence="15" key="1">
    <citation type="submission" date="2023-07" db="EMBL/GenBank/DDBJ databases">
        <authorList>
            <consortium name="AG Swart"/>
            <person name="Singh M."/>
            <person name="Singh A."/>
            <person name="Seah K."/>
            <person name="Emmerich C."/>
        </authorList>
    </citation>
    <scope>NUCLEOTIDE SEQUENCE</scope>
    <source>
        <strain evidence="15">DP1</strain>
    </source>
</reference>
<dbReference type="PANTHER" id="PTHR23240">
    <property type="entry name" value="DNA CROSS-LINK REPAIR PROTEIN PSO2/SNM1-RELATED"/>
    <property type="match status" value="1"/>
</dbReference>